<proteinExistence type="predicted"/>
<name>A0ABP9W0R7_9BACT</name>
<feature type="transmembrane region" description="Helical" evidence="1">
    <location>
        <begin position="64"/>
        <end position="85"/>
    </location>
</feature>
<sequence>MSLLSMTCKSPTPAVASMEKTSISSGLPAPMLPLVAVITKRPLAASMSKPPTGFPAKTVSPLSMMFPVVVVIVTAAAANVGTVLLM</sequence>
<protein>
    <submittedName>
        <fullName evidence="2">Uncharacterized protein</fullName>
    </submittedName>
</protein>
<keyword evidence="1" id="KW-1133">Transmembrane helix</keyword>
<keyword evidence="3" id="KW-1185">Reference proteome</keyword>
<evidence type="ECO:0000313" key="3">
    <source>
        <dbReference type="Proteomes" id="UP001416858"/>
    </source>
</evidence>
<dbReference type="Proteomes" id="UP001416858">
    <property type="component" value="Unassembled WGS sequence"/>
</dbReference>
<organism evidence="2 3">
    <name type="scientific">Novipirellula caenicola</name>
    <dbReference type="NCBI Taxonomy" id="1536901"/>
    <lineage>
        <taxon>Bacteria</taxon>
        <taxon>Pseudomonadati</taxon>
        <taxon>Planctomycetota</taxon>
        <taxon>Planctomycetia</taxon>
        <taxon>Pirellulales</taxon>
        <taxon>Pirellulaceae</taxon>
        <taxon>Novipirellula</taxon>
    </lineage>
</organism>
<keyword evidence="1" id="KW-0472">Membrane</keyword>
<evidence type="ECO:0000256" key="1">
    <source>
        <dbReference type="SAM" id="Phobius"/>
    </source>
</evidence>
<reference evidence="2 3" key="1">
    <citation type="submission" date="2024-02" db="EMBL/GenBank/DDBJ databases">
        <title>Rhodopirellula caenicola NBRC 110016.</title>
        <authorList>
            <person name="Ichikawa N."/>
            <person name="Katano-Makiyama Y."/>
            <person name="Hidaka K."/>
        </authorList>
    </citation>
    <scope>NUCLEOTIDE SEQUENCE [LARGE SCALE GENOMIC DNA]</scope>
    <source>
        <strain evidence="2 3">NBRC 110016</strain>
    </source>
</reference>
<keyword evidence="1" id="KW-0812">Transmembrane</keyword>
<comment type="caution">
    <text evidence="2">The sequence shown here is derived from an EMBL/GenBank/DDBJ whole genome shotgun (WGS) entry which is preliminary data.</text>
</comment>
<evidence type="ECO:0000313" key="2">
    <source>
        <dbReference type="EMBL" id="GAA5510976.1"/>
    </source>
</evidence>
<accession>A0ABP9W0R7</accession>
<gene>
    <name evidence="2" type="ORF">Rcae01_06488</name>
</gene>
<dbReference type="EMBL" id="BAABRO010000031">
    <property type="protein sequence ID" value="GAA5510976.1"/>
    <property type="molecule type" value="Genomic_DNA"/>
</dbReference>